<evidence type="ECO:0000313" key="3">
    <source>
        <dbReference type="Proteomes" id="UP000002037"/>
    </source>
</evidence>
<feature type="compositionally biased region" description="Polar residues" evidence="1">
    <location>
        <begin position="305"/>
        <end position="337"/>
    </location>
</feature>
<dbReference type="GO" id="GO:0019901">
    <property type="term" value="F:protein kinase binding"/>
    <property type="evidence" value="ECO:0007669"/>
    <property type="project" value="InterPro"/>
</dbReference>
<gene>
    <name evidence="2" type="ORF">CTRG_04200</name>
</gene>
<feature type="compositionally biased region" description="Low complexity" evidence="1">
    <location>
        <begin position="213"/>
        <end position="228"/>
    </location>
</feature>
<reference evidence="2 3" key="1">
    <citation type="journal article" date="2009" name="Nature">
        <title>Evolution of pathogenicity and sexual reproduction in eight Candida genomes.</title>
        <authorList>
            <person name="Butler G."/>
            <person name="Rasmussen M.D."/>
            <person name="Lin M.F."/>
            <person name="Santos M.A."/>
            <person name="Sakthikumar S."/>
            <person name="Munro C.A."/>
            <person name="Rheinbay E."/>
            <person name="Grabherr M."/>
            <person name="Forche A."/>
            <person name="Reedy J.L."/>
            <person name="Agrafioti I."/>
            <person name="Arnaud M.B."/>
            <person name="Bates S."/>
            <person name="Brown A.J."/>
            <person name="Brunke S."/>
            <person name="Costanzo M.C."/>
            <person name="Fitzpatrick D.A."/>
            <person name="de Groot P.W."/>
            <person name="Harris D."/>
            <person name="Hoyer L.L."/>
            <person name="Hube B."/>
            <person name="Klis F.M."/>
            <person name="Kodira C."/>
            <person name="Lennard N."/>
            <person name="Logue M.E."/>
            <person name="Martin R."/>
            <person name="Neiman A.M."/>
            <person name="Nikolaou E."/>
            <person name="Quail M.A."/>
            <person name="Quinn J."/>
            <person name="Santos M.C."/>
            <person name="Schmitzberger F.F."/>
            <person name="Sherlock G."/>
            <person name="Shah P."/>
            <person name="Silverstein K.A."/>
            <person name="Skrzypek M.S."/>
            <person name="Soll D."/>
            <person name="Staggs R."/>
            <person name="Stansfield I."/>
            <person name="Stumpf M.P."/>
            <person name="Sudbery P.E."/>
            <person name="Srikantha T."/>
            <person name="Zeng Q."/>
            <person name="Berman J."/>
            <person name="Berriman M."/>
            <person name="Heitman J."/>
            <person name="Gow N.A."/>
            <person name="Lorenz M.C."/>
            <person name="Birren B.W."/>
            <person name="Kellis M."/>
            <person name="Cuomo C.A."/>
        </authorList>
    </citation>
    <scope>NUCLEOTIDE SEQUENCE [LARGE SCALE GENOMIC DNA]</scope>
    <source>
        <strain evidence="3">ATCC MYA-3404 / T1</strain>
    </source>
</reference>
<dbReference type="OrthoDB" id="1060854at2759"/>
<feature type="compositionally biased region" description="Pro residues" evidence="1">
    <location>
        <begin position="401"/>
        <end position="410"/>
    </location>
</feature>
<dbReference type="eggNOG" id="KOG1674">
    <property type="taxonomic scope" value="Eukaryota"/>
</dbReference>
<feature type="compositionally biased region" description="Polar residues" evidence="1">
    <location>
        <begin position="88"/>
        <end position="97"/>
    </location>
</feature>
<dbReference type="Gene3D" id="1.10.472.10">
    <property type="entry name" value="Cyclin-like"/>
    <property type="match status" value="1"/>
</dbReference>
<evidence type="ECO:0008006" key="4">
    <source>
        <dbReference type="Google" id="ProtNLM"/>
    </source>
</evidence>
<dbReference type="KEGG" id="ctp:CTRG_04200"/>
<dbReference type="Proteomes" id="UP000002037">
    <property type="component" value="Unassembled WGS sequence"/>
</dbReference>
<keyword evidence="3" id="KW-1185">Reference proteome</keyword>
<feature type="compositionally biased region" description="Low complexity" evidence="1">
    <location>
        <begin position="20"/>
        <end position="38"/>
    </location>
</feature>
<dbReference type="PANTHER" id="PTHR15615">
    <property type="match status" value="1"/>
</dbReference>
<dbReference type="GeneID" id="8299470"/>
<name>C5MD99_CANTT</name>
<feature type="region of interest" description="Disordered" evidence="1">
    <location>
        <begin position="77"/>
        <end position="127"/>
    </location>
</feature>
<evidence type="ECO:0000313" key="2">
    <source>
        <dbReference type="EMBL" id="EER32529.1"/>
    </source>
</evidence>
<feature type="compositionally biased region" description="Polar residues" evidence="1">
    <location>
        <begin position="286"/>
        <end position="297"/>
    </location>
</feature>
<dbReference type="InterPro" id="IPR013922">
    <property type="entry name" value="Cyclin_PHO80-like"/>
</dbReference>
<feature type="compositionally biased region" description="Acidic residues" evidence="1">
    <location>
        <begin position="533"/>
        <end position="553"/>
    </location>
</feature>
<feature type="region of interest" description="Disordered" evidence="1">
    <location>
        <begin position="15"/>
        <end position="57"/>
    </location>
</feature>
<dbReference type="GO" id="GO:0016538">
    <property type="term" value="F:cyclin-dependent protein serine/threonine kinase regulator activity"/>
    <property type="evidence" value="ECO:0007669"/>
    <property type="project" value="TreeGrafter"/>
</dbReference>
<feature type="compositionally biased region" description="Low complexity" evidence="1">
    <location>
        <begin position="338"/>
        <end position="361"/>
    </location>
</feature>
<feature type="compositionally biased region" description="Low complexity" evidence="1">
    <location>
        <begin position="249"/>
        <end position="263"/>
    </location>
</feature>
<feature type="region of interest" description="Disordered" evidence="1">
    <location>
        <begin position="140"/>
        <end position="168"/>
    </location>
</feature>
<sequence length="726" mass="81626">MTILTTTTRTTVNNYNQSVSSSTRTTKTTLLDSTNNNNYFPQPPLASPPSSSQLKQHPLMSTNNFQKPQVSNLTKNLLSTSSTSSGNITPVGSSENLINQQPPPPQNIFNNPSSSSQSDHQHISNKFIPTNNYNNTQDFTNSFNSGSFHHQQQQQQQQNHPHGSIVTDSIHYIPSSHNTPTAVSSSYTSHHSYTASLPSVNNFISQPTPQPMSNSNSISNSNSNFRPPVVIPNPIPTTNVDNDTANRFTSSSSTSSSLTQPSSFVTPNQHPPISFPQQQQQQFQQRIPNSLPNSSLPTFKPPPLQSTQSYNSKFQQHQPVVSEQQVHTSGSNTPVENQSPHAQMSSSSSSSFSQQQQLSGQPIERPHVRPFHSTSSLPVGKKQNIAHSFPQQSSVPQSQSLPPPPPYVPPEPDHYMTYSEFLENLTLKDSQDGSPNHDQHLNIVEYPVNDLIVMLSCLLTKIIEANDKLHPNHFENTIAIRQKLKEEKRLKKLQKRNKLQNQPDNDNDDDDIEIDRNEENSGMGSNHDNNNNDIEEDEDVDDEDDDDEDDEDDEMKNKYLANVLAFHGTNVPGISLQAYLARVLKYCPVTNEVFLSLLVYFDRIAKKANNLNQKKKNSNSDTNDPSNSNESEQLFVMDSYNIHRLIISGITVSSKFFSDIFYKNLRYAKVGGLPLEELNYLELQFLLLLDFKLMISVEDLQNYGDLLLRFWKREQVANELVPNEQK</sequence>
<feature type="compositionally biased region" description="Low complexity" evidence="1">
    <location>
        <begin position="390"/>
        <end position="400"/>
    </location>
</feature>
<dbReference type="CDD" id="cd20558">
    <property type="entry name" value="CYCLIN_ScPCL7-like"/>
    <property type="match status" value="1"/>
</dbReference>
<dbReference type="PANTHER" id="PTHR15615:SF94">
    <property type="entry name" value="PHO85 CYCLIN-6-RELATED"/>
    <property type="match status" value="1"/>
</dbReference>
<dbReference type="HOGENOM" id="CLU_017199_0_0_1"/>
<protein>
    <recommendedName>
        <fullName evidence="4">Cyclin-domain-containing protein</fullName>
    </recommendedName>
</protein>
<dbReference type="GO" id="GO:0005634">
    <property type="term" value="C:nucleus"/>
    <property type="evidence" value="ECO:0007669"/>
    <property type="project" value="TreeGrafter"/>
</dbReference>
<dbReference type="EMBL" id="GG692399">
    <property type="protein sequence ID" value="EER32529.1"/>
    <property type="molecule type" value="Genomic_DNA"/>
</dbReference>
<dbReference type="GO" id="GO:0000307">
    <property type="term" value="C:cyclin-dependent protein kinase holoenzyme complex"/>
    <property type="evidence" value="ECO:0007669"/>
    <property type="project" value="UniProtKB-ARBA"/>
</dbReference>
<dbReference type="STRING" id="294747.C5MD99"/>
<feature type="compositionally biased region" description="Low complexity" evidence="1">
    <location>
        <begin position="107"/>
        <end position="118"/>
    </location>
</feature>
<dbReference type="AlphaFoldDB" id="C5MD99"/>
<accession>C5MD99</accession>
<proteinExistence type="predicted"/>
<feature type="compositionally biased region" description="Polar residues" evidence="1">
    <location>
        <begin position="140"/>
        <end position="150"/>
    </location>
</feature>
<dbReference type="Pfam" id="PF08613">
    <property type="entry name" value="Cyclin"/>
    <property type="match status" value="1"/>
</dbReference>
<feature type="region of interest" description="Disordered" evidence="1">
    <location>
        <begin position="201"/>
        <end position="414"/>
    </location>
</feature>
<feature type="compositionally biased region" description="Low complexity" evidence="1">
    <location>
        <begin position="77"/>
        <end position="87"/>
    </location>
</feature>
<dbReference type="RefSeq" id="XP_002549903.1">
    <property type="nucleotide sequence ID" value="XM_002549857.1"/>
</dbReference>
<organism evidence="2 3">
    <name type="scientific">Candida tropicalis (strain ATCC MYA-3404 / T1)</name>
    <name type="common">Yeast</name>
    <dbReference type="NCBI Taxonomy" id="294747"/>
    <lineage>
        <taxon>Eukaryota</taxon>
        <taxon>Fungi</taxon>
        <taxon>Dikarya</taxon>
        <taxon>Ascomycota</taxon>
        <taxon>Saccharomycotina</taxon>
        <taxon>Pichiomycetes</taxon>
        <taxon>Debaryomycetaceae</taxon>
        <taxon>Candida/Lodderomyces clade</taxon>
        <taxon>Candida</taxon>
    </lineage>
</organism>
<feature type="region of interest" description="Disordered" evidence="1">
    <location>
        <begin position="494"/>
        <end position="553"/>
    </location>
</feature>
<evidence type="ECO:0000256" key="1">
    <source>
        <dbReference type="SAM" id="MobiDB-lite"/>
    </source>
</evidence>
<dbReference type="VEuPathDB" id="FungiDB:CTRG_04200"/>